<proteinExistence type="predicted"/>
<sequence>MEVPYIQYSFFFHLLDPFFHSQDIAQSITQQIESQ</sequence>
<dbReference type="EMBL" id="BARU01004701">
    <property type="protein sequence ID" value="GAH22970.1"/>
    <property type="molecule type" value="Genomic_DNA"/>
</dbReference>
<gene>
    <name evidence="1" type="ORF">S03H2_09312</name>
</gene>
<feature type="non-terminal residue" evidence="1">
    <location>
        <position position="35"/>
    </location>
</feature>
<dbReference type="AlphaFoldDB" id="X1ERQ9"/>
<protein>
    <submittedName>
        <fullName evidence="1">Uncharacterized protein</fullName>
    </submittedName>
</protein>
<reference evidence="1" key="1">
    <citation type="journal article" date="2014" name="Front. Microbiol.">
        <title>High frequency of phylogenetically diverse reductive dehalogenase-homologous genes in deep subseafloor sedimentary metagenomes.</title>
        <authorList>
            <person name="Kawai M."/>
            <person name="Futagami T."/>
            <person name="Toyoda A."/>
            <person name="Takaki Y."/>
            <person name="Nishi S."/>
            <person name="Hori S."/>
            <person name="Arai W."/>
            <person name="Tsubouchi T."/>
            <person name="Morono Y."/>
            <person name="Uchiyama I."/>
            <person name="Ito T."/>
            <person name="Fujiyama A."/>
            <person name="Inagaki F."/>
            <person name="Takami H."/>
        </authorList>
    </citation>
    <scope>NUCLEOTIDE SEQUENCE</scope>
    <source>
        <strain evidence="1">Expedition CK06-06</strain>
    </source>
</reference>
<name>X1ERQ9_9ZZZZ</name>
<organism evidence="1">
    <name type="scientific">marine sediment metagenome</name>
    <dbReference type="NCBI Taxonomy" id="412755"/>
    <lineage>
        <taxon>unclassified sequences</taxon>
        <taxon>metagenomes</taxon>
        <taxon>ecological metagenomes</taxon>
    </lineage>
</organism>
<evidence type="ECO:0000313" key="1">
    <source>
        <dbReference type="EMBL" id="GAH22970.1"/>
    </source>
</evidence>
<accession>X1ERQ9</accession>
<comment type="caution">
    <text evidence="1">The sequence shown here is derived from an EMBL/GenBank/DDBJ whole genome shotgun (WGS) entry which is preliminary data.</text>
</comment>